<accession>A0A921HQZ8</accession>
<feature type="compositionally biased region" description="Polar residues" evidence="1">
    <location>
        <begin position="119"/>
        <end position="132"/>
    </location>
</feature>
<name>A0A921HQZ8_9LACO</name>
<reference evidence="2" key="1">
    <citation type="journal article" date="2021" name="PeerJ">
        <title>Extensive microbial diversity within the chicken gut microbiome revealed by metagenomics and culture.</title>
        <authorList>
            <person name="Gilroy R."/>
            <person name="Ravi A."/>
            <person name="Getino M."/>
            <person name="Pursley I."/>
            <person name="Horton D.L."/>
            <person name="Alikhan N.F."/>
            <person name="Baker D."/>
            <person name="Gharbi K."/>
            <person name="Hall N."/>
            <person name="Watson M."/>
            <person name="Adriaenssens E.M."/>
            <person name="Foster-Nyarko E."/>
            <person name="Jarju S."/>
            <person name="Secka A."/>
            <person name="Antonio M."/>
            <person name="Oren A."/>
            <person name="Chaudhuri R.R."/>
            <person name="La Ragione R."/>
            <person name="Hildebrand F."/>
            <person name="Pallen M.J."/>
        </authorList>
    </citation>
    <scope>NUCLEOTIDE SEQUENCE</scope>
    <source>
        <strain evidence="2">7886</strain>
    </source>
</reference>
<feature type="compositionally biased region" description="Polar residues" evidence="1">
    <location>
        <begin position="90"/>
        <end position="112"/>
    </location>
</feature>
<organism evidence="2 3">
    <name type="scientific">Companilactobacillus farciminis</name>
    <dbReference type="NCBI Taxonomy" id="1612"/>
    <lineage>
        <taxon>Bacteria</taxon>
        <taxon>Bacillati</taxon>
        <taxon>Bacillota</taxon>
        <taxon>Bacilli</taxon>
        <taxon>Lactobacillales</taxon>
        <taxon>Lactobacillaceae</taxon>
        <taxon>Companilactobacillus</taxon>
    </lineage>
</organism>
<feature type="non-terminal residue" evidence="2">
    <location>
        <position position="919"/>
    </location>
</feature>
<evidence type="ECO:0000256" key="1">
    <source>
        <dbReference type="SAM" id="MobiDB-lite"/>
    </source>
</evidence>
<dbReference type="AlphaFoldDB" id="A0A921HQZ8"/>
<sequence length="919" mass="96126">MLLSGPTEIVHAADTTVAPTEQVATPTSSDSKTDAIKTDSTKSADVTKVVAPVTTEENTDSTVQSDTVAPVEKETATTEKTDATDNTNAVSETLNKETTTSDVEETGATSEAQPVVAKDTQTTAESENTEVPVSSPDVKDTQTTTEDVKNIDGEKVDTLVPDSDITTDETTDTNQSDINKENVIQTDGAQDDILAANLAVSKAQLASLGINAEALTLTPETEVLADGNIAEGTQGETPWTIDTDGVLHLGTAGKTTTLSKNTITDTSTSGSTTTTPTTSETPTSNTSSWNKYANNVKVIQFDGAIKGSDDISNMFSNFNNLTDITNITNLDLTETSNASGLFMNNPKLTGISQNSTVGTNKVDLTENDLSNLTNVSSMFMNDSSIVNLELPSYDVLHNKSKGFRRVTDSSYMFKNDISLVAPKFGSWTMSSNKSTKGMFQNDTNLGDLILNLWIVWNSDIDTGDSSIGEGMFDGAKLSSITFGSSAVFKSYTALPSTSKGWIETGVMNKGEDDITPTNGGKSFAANLKDATDYSGNTLSSMPGQISGMNVKAMRFSPDGVAPDSYNNISMTVQTNLGEQTFTGLEGPLGNAVSVTMPSKPGYTPNFSTVTGTILNENEATTNIYVTYVGNDVNNKSVAVNGPTKDSSTSFVINNAKIGDTVTITPIVSGYTVTPGSATISADKDGNPVVTVNTQPTYTGNDVNNKSVDVNGPTKDASTSFVINNAKIGDTVAITPTVPGYTVTPGSATITADKDGDPVVTVNTQPTYAGNDVNGKSVDVNGPTKDASTSFVINNAKIGDTVAITPTVPGYTVTPGSATITADKDGKPVITNIVQPKYTGNTIASWSTGKNEITTPNNQITVTGTTNSNNEPARIGDTVTIAPEVPGYTISKNGSATIIADENGKPMLSNVTQPIYSANS</sequence>
<evidence type="ECO:0000313" key="2">
    <source>
        <dbReference type="EMBL" id="HJF86723.1"/>
    </source>
</evidence>
<feature type="region of interest" description="Disordered" evidence="1">
    <location>
        <begin position="1"/>
        <end position="146"/>
    </location>
</feature>
<proteinExistence type="predicted"/>
<feature type="compositionally biased region" description="Basic and acidic residues" evidence="1">
    <location>
        <begin position="31"/>
        <end position="42"/>
    </location>
</feature>
<dbReference type="Proteomes" id="UP000747013">
    <property type="component" value="Unassembled WGS sequence"/>
</dbReference>
<feature type="compositionally biased region" description="Basic and acidic residues" evidence="1">
    <location>
        <begin position="71"/>
        <end position="83"/>
    </location>
</feature>
<evidence type="ECO:0008006" key="4">
    <source>
        <dbReference type="Google" id="ProtNLM"/>
    </source>
</evidence>
<evidence type="ECO:0000313" key="3">
    <source>
        <dbReference type="Proteomes" id="UP000747013"/>
    </source>
</evidence>
<comment type="caution">
    <text evidence="2">The sequence shown here is derived from an EMBL/GenBank/DDBJ whole genome shotgun (WGS) entry which is preliminary data.</text>
</comment>
<dbReference type="EMBL" id="DYWC01000105">
    <property type="protein sequence ID" value="HJF86723.1"/>
    <property type="molecule type" value="Genomic_DNA"/>
</dbReference>
<protein>
    <recommendedName>
        <fullName evidence="4">BspA family leucine-rich repeat surface protein</fullName>
    </recommendedName>
</protein>
<feature type="compositionally biased region" description="Low complexity" evidence="1">
    <location>
        <begin position="262"/>
        <end position="288"/>
    </location>
</feature>
<gene>
    <name evidence="2" type="ORF">K8V88_04715</name>
</gene>
<feature type="compositionally biased region" description="Polar residues" evidence="1">
    <location>
        <begin position="17"/>
        <end position="30"/>
    </location>
</feature>
<reference evidence="2" key="2">
    <citation type="submission" date="2021-09" db="EMBL/GenBank/DDBJ databases">
        <authorList>
            <person name="Gilroy R."/>
        </authorList>
    </citation>
    <scope>NUCLEOTIDE SEQUENCE</scope>
    <source>
        <strain evidence="2">7886</strain>
    </source>
</reference>
<feature type="region of interest" description="Disordered" evidence="1">
    <location>
        <begin position="260"/>
        <end position="289"/>
    </location>
</feature>